<dbReference type="EMBL" id="RNRV01000010">
    <property type="protein sequence ID" value="MHO04296.1"/>
    <property type="molecule type" value="Genomic_DNA"/>
</dbReference>
<reference evidence="1" key="1">
    <citation type="submission" date="2018-10" db="EMBL/GenBank/DDBJ databases">
        <authorList>
            <consortium name="NARMS: The National Antimicrobial Resistance Monitoring System"/>
        </authorList>
    </citation>
    <scope>NUCLEOTIDE SEQUENCE [LARGE SCALE GENOMIC DNA]</scope>
    <source>
        <strain evidence="1">CVM N17EC0388</strain>
    </source>
</reference>
<dbReference type="SUPFAM" id="SSF48452">
    <property type="entry name" value="TPR-like"/>
    <property type="match status" value="1"/>
</dbReference>
<comment type="caution">
    <text evidence="1">The sequence shown here is derived from an EMBL/GenBank/DDBJ whole genome shotgun (WGS) entry which is preliminary data.</text>
</comment>
<accession>A0A3L0VWA3</accession>
<proteinExistence type="predicted"/>
<evidence type="ECO:0000313" key="1">
    <source>
        <dbReference type="EMBL" id="MHO04296.1"/>
    </source>
</evidence>
<protein>
    <recommendedName>
        <fullName evidence="2">Tetratricopeptide repeat protein</fullName>
    </recommendedName>
</protein>
<sequence>MTISQQKLSEFTPFPWPDAAYDYAGAGLKQHWARLHQGDAEPWPQDAQVQAAWRAYHAGDFGQAVALGNAAGDAGLNVVNKALVIHASYLLDDKYAKRAAFELAASNAEQLQKRQPDNANGWYFHALALGRYSQVISVSKALSQGIGDKIKTSLEKALTLAPEHAEAHIAFGAWHAEIIDKLGAMIGGITYGAKKDEAERHFKAALAIVPHSAIARMEYANAMVMMHGKSKMAAAEALYAEAAECEPMDAMERLDVEAAREELEDE</sequence>
<dbReference type="AlphaFoldDB" id="A0A3L0VWA3"/>
<evidence type="ECO:0008006" key="2">
    <source>
        <dbReference type="Google" id="ProtNLM"/>
    </source>
</evidence>
<gene>
    <name evidence="1" type="ORF">D9F05_07930</name>
</gene>
<organism evidence="1">
    <name type="scientific">Escherichia coli</name>
    <dbReference type="NCBI Taxonomy" id="562"/>
    <lineage>
        <taxon>Bacteria</taxon>
        <taxon>Pseudomonadati</taxon>
        <taxon>Pseudomonadota</taxon>
        <taxon>Gammaproteobacteria</taxon>
        <taxon>Enterobacterales</taxon>
        <taxon>Enterobacteriaceae</taxon>
        <taxon>Escherichia</taxon>
    </lineage>
</organism>
<dbReference type="InterPro" id="IPR011990">
    <property type="entry name" value="TPR-like_helical_dom_sf"/>
</dbReference>
<name>A0A3L0VWA3_ECOLX</name>
<dbReference type="Gene3D" id="1.25.40.10">
    <property type="entry name" value="Tetratricopeptide repeat domain"/>
    <property type="match status" value="1"/>
</dbReference>